<dbReference type="Gene3D" id="3.10.129.10">
    <property type="entry name" value="Hotdog Thioesterase"/>
    <property type="match status" value="1"/>
</dbReference>
<protein>
    <submittedName>
        <fullName evidence="2">MaoC family dehydratase</fullName>
    </submittedName>
</protein>
<dbReference type="PANTHER" id="PTHR42993">
    <property type="entry name" value="MAOC-LIKE DEHYDRATASE DOMAIN-CONTAINING PROTEIN"/>
    <property type="match status" value="1"/>
</dbReference>
<dbReference type="InterPro" id="IPR002539">
    <property type="entry name" value="MaoC-like_dom"/>
</dbReference>
<dbReference type="EMBL" id="SPUM01000102">
    <property type="protein sequence ID" value="TFW30992.1"/>
    <property type="molecule type" value="Genomic_DNA"/>
</dbReference>
<feature type="domain" description="MaoC-like" evidence="1">
    <location>
        <begin position="14"/>
        <end position="119"/>
    </location>
</feature>
<reference evidence="2 3" key="1">
    <citation type="submission" date="2019-03" db="EMBL/GenBank/DDBJ databases">
        <title>Draft genome of Massilia hortus sp. nov., a novel bacterial species of the Oxalobacteraceae family.</title>
        <authorList>
            <person name="Peta V."/>
            <person name="Raths R."/>
            <person name="Bucking H."/>
        </authorList>
    </citation>
    <scope>NUCLEOTIDE SEQUENCE [LARGE SCALE GENOMIC DNA]</scope>
    <source>
        <strain evidence="2 3">ONC3</strain>
    </source>
</reference>
<dbReference type="InterPro" id="IPR029069">
    <property type="entry name" value="HotDog_dom_sf"/>
</dbReference>
<dbReference type="RefSeq" id="WP_135190522.1">
    <property type="nucleotide sequence ID" value="NZ_SPUM01000102.1"/>
</dbReference>
<evidence type="ECO:0000313" key="3">
    <source>
        <dbReference type="Proteomes" id="UP000297258"/>
    </source>
</evidence>
<accession>A0A4Y9SX47</accession>
<dbReference type="SUPFAM" id="SSF54637">
    <property type="entry name" value="Thioesterase/thiol ester dehydrase-isomerase"/>
    <property type="match status" value="1"/>
</dbReference>
<dbReference type="AlphaFoldDB" id="A0A4Y9SX47"/>
<comment type="caution">
    <text evidence="2">The sequence shown here is derived from an EMBL/GenBank/DDBJ whole genome shotgun (WGS) entry which is preliminary data.</text>
</comment>
<sequence>MREILSLDDLRALAGQELGVSRFFAITQERISTFADATDDHQWIHVDQERCRDAPFGTTIAHGFLTLSMLPAMLADVINMPNAKMVLNYGVNKVRFPAPLPSGSRVCGRIALREVSERKGGGLMLLDVDVEREDDGKPVCVAEFLLLYLP</sequence>
<dbReference type="Proteomes" id="UP000297258">
    <property type="component" value="Unassembled WGS sequence"/>
</dbReference>
<organism evidence="2 3">
    <name type="scientific">Massilia horti</name>
    <dbReference type="NCBI Taxonomy" id="2562153"/>
    <lineage>
        <taxon>Bacteria</taxon>
        <taxon>Pseudomonadati</taxon>
        <taxon>Pseudomonadota</taxon>
        <taxon>Betaproteobacteria</taxon>
        <taxon>Burkholderiales</taxon>
        <taxon>Oxalobacteraceae</taxon>
        <taxon>Telluria group</taxon>
        <taxon>Massilia</taxon>
    </lineage>
</organism>
<proteinExistence type="predicted"/>
<name>A0A4Y9SX47_9BURK</name>
<dbReference type="InterPro" id="IPR039375">
    <property type="entry name" value="NodN-like"/>
</dbReference>
<gene>
    <name evidence="2" type="ORF">E4O92_14890</name>
</gene>
<dbReference type="Pfam" id="PF01575">
    <property type="entry name" value="MaoC_dehydratas"/>
    <property type="match status" value="1"/>
</dbReference>
<evidence type="ECO:0000259" key="1">
    <source>
        <dbReference type="Pfam" id="PF01575"/>
    </source>
</evidence>
<keyword evidence="3" id="KW-1185">Reference proteome</keyword>
<dbReference type="OrthoDB" id="9801735at2"/>
<dbReference type="PANTHER" id="PTHR42993:SF1">
    <property type="entry name" value="MAOC-LIKE DEHYDRATASE DOMAIN-CONTAINING PROTEIN"/>
    <property type="match status" value="1"/>
</dbReference>
<evidence type="ECO:0000313" key="2">
    <source>
        <dbReference type="EMBL" id="TFW30992.1"/>
    </source>
</evidence>
<dbReference type="CDD" id="cd03450">
    <property type="entry name" value="NodN"/>
    <property type="match status" value="1"/>
</dbReference>